<keyword evidence="2" id="KW-1185">Reference proteome</keyword>
<protein>
    <submittedName>
        <fullName evidence="1">Uncharacterized protein</fullName>
    </submittedName>
</protein>
<reference evidence="1 2" key="1">
    <citation type="submission" date="2022-03" db="EMBL/GenBank/DDBJ databases">
        <title>Pseudonocardia alaer sp. nov., a novel actinomycete isolated from reed forest soil.</title>
        <authorList>
            <person name="Wang L."/>
        </authorList>
    </citation>
    <scope>NUCLEOTIDE SEQUENCE [LARGE SCALE GENOMIC DNA]</scope>
    <source>
        <strain evidence="1 2">Y-16303</strain>
    </source>
</reference>
<dbReference type="Proteomes" id="UP001299970">
    <property type="component" value="Unassembled WGS sequence"/>
</dbReference>
<dbReference type="Gene3D" id="3.30.420.10">
    <property type="entry name" value="Ribonuclease H-like superfamily/Ribonuclease H"/>
    <property type="match status" value="1"/>
</dbReference>
<accession>A0ABS9TKL9</accession>
<dbReference type="SUPFAM" id="SSF53098">
    <property type="entry name" value="Ribonuclease H-like"/>
    <property type="match status" value="1"/>
</dbReference>
<dbReference type="EMBL" id="JAKXMK010000023">
    <property type="protein sequence ID" value="MCH6169085.1"/>
    <property type="molecule type" value="Genomic_DNA"/>
</dbReference>
<proteinExistence type="predicted"/>
<organism evidence="1 2">
    <name type="scientific">Pseudonocardia alaniniphila</name>
    <dbReference type="NCBI Taxonomy" id="75291"/>
    <lineage>
        <taxon>Bacteria</taxon>
        <taxon>Bacillati</taxon>
        <taxon>Actinomycetota</taxon>
        <taxon>Actinomycetes</taxon>
        <taxon>Pseudonocardiales</taxon>
        <taxon>Pseudonocardiaceae</taxon>
        <taxon>Pseudonocardia</taxon>
    </lineage>
</organism>
<comment type="caution">
    <text evidence="1">The sequence shown here is derived from an EMBL/GenBank/DDBJ whole genome shotgun (WGS) entry which is preliminary data.</text>
</comment>
<name>A0ABS9TKL9_9PSEU</name>
<evidence type="ECO:0000313" key="2">
    <source>
        <dbReference type="Proteomes" id="UP001299970"/>
    </source>
</evidence>
<dbReference type="InterPro" id="IPR012337">
    <property type="entry name" value="RNaseH-like_sf"/>
</dbReference>
<sequence length="158" mass="17642">MPPEMFVTSHIHTDGPIPGPHSLLTLISVAHTLDGIPTTVFTTNVRELPGATLHPVALQTWRRQAEDWLSTRRASRPPALAMTAFAQWIDELPGRPVFVADTADPDYLFLYWYLQRFAGHWPFARTVTDADLHARIDCSTHCPLAGCRMPETVLAKTS</sequence>
<evidence type="ECO:0000313" key="1">
    <source>
        <dbReference type="EMBL" id="MCH6169085.1"/>
    </source>
</evidence>
<dbReference type="InterPro" id="IPR036397">
    <property type="entry name" value="RNaseH_sf"/>
</dbReference>
<dbReference type="RefSeq" id="WP_241039722.1">
    <property type="nucleotide sequence ID" value="NZ_BAAAJF010000040.1"/>
</dbReference>
<gene>
    <name evidence="1" type="ORF">MMF94_25605</name>
</gene>